<evidence type="ECO:0000256" key="1">
    <source>
        <dbReference type="SAM" id="MobiDB-lite"/>
    </source>
</evidence>
<reference evidence="2" key="1">
    <citation type="journal article" date="2020" name="Nature">
        <title>Giant virus diversity and host interactions through global metagenomics.</title>
        <authorList>
            <person name="Schulz F."/>
            <person name="Roux S."/>
            <person name="Paez-Espino D."/>
            <person name="Jungbluth S."/>
            <person name="Walsh D.A."/>
            <person name="Denef V.J."/>
            <person name="McMahon K.D."/>
            <person name="Konstantinidis K.T."/>
            <person name="Eloe-Fadrosh E.A."/>
            <person name="Kyrpides N.C."/>
            <person name="Woyke T."/>
        </authorList>
    </citation>
    <scope>NUCLEOTIDE SEQUENCE</scope>
    <source>
        <strain evidence="2">GVMAG-S-ERX555961-36</strain>
    </source>
</reference>
<evidence type="ECO:0000313" key="2">
    <source>
        <dbReference type="EMBL" id="QHS83831.1"/>
    </source>
</evidence>
<dbReference type="EMBL" id="MN738766">
    <property type="protein sequence ID" value="QHS83831.1"/>
    <property type="molecule type" value="Genomic_DNA"/>
</dbReference>
<feature type="region of interest" description="Disordered" evidence="1">
    <location>
        <begin position="107"/>
        <end position="133"/>
    </location>
</feature>
<accession>A0A6C0AX33</accession>
<sequence length="133" mass="16399">MNEDTDIDTIVVDLEDLRLRQDLETMNNDFLREQMIRYRRAIWREYGTEEEPTFKGFLGQFYPENVNIDERFHRRGKWHELWDEAGPPSKWYKHFSLNRALKNLKTRKNRRRERGGGGIGRRVRRRTLRKRYK</sequence>
<proteinExistence type="predicted"/>
<name>A0A6C0AX33_9ZZZZ</name>
<dbReference type="AlphaFoldDB" id="A0A6C0AX33"/>
<protein>
    <submittedName>
        <fullName evidence="2">Uncharacterized protein</fullName>
    </submittedName>
</protein>
<organism evidence="2">
    <name type="scientific">viral metagenome</name>
    <dbReference type="NCBI Taxonomy" id="1070528"/>
    <lineage>
        <taxon>unclassified sequences</taxon>
        <taxon>metagenomes</taxon>
        <taxon>organismal metagenomes</taxon>
    </lineage>
</organism>
<feature type="compositionally biased region" description="Basic residues" evidence="1">
    <location>
        <begin position="121"/>
        <end position="133"/>
    </location>
</feature>